<gene>
    <name evidence="1" type="ORF">FNH05_23115</name>
</gene>
<sequence length="75" mass="8694">MEDRFAGYLETHDKELRYSQCADPCSAQLGLVLRVQRAGDLVLSRAVMVAEAWADRCWDTTEGSIPRQEWKTFEW</sequence>
<reference evidence="1 2" key="2">
    <citation type="submission" date="2019-08" db="EMBL/GenBank/DDBJ databases">
        <title>Amycolatopsis acidicola sp. nov., isolated from peat swamp forest soil.</title>
        <authorList>
            <person name="Srisuk N."/>
        </authorList>
    </citation>
    <scope>NUCLEOTIDE SEQUENCE [LARGE SCALE GENOMIC DNA]</scope>
    <source>
        <strain evidence="1 2">TBRC 6029</strain>
    </source>
</reference>
<dbReference type="EMBL" id="VJWX01000260">
    <property type="protein sequence ID" value="TVT41031.1"/>
    <property type="molecule type" value="Genomic_DNA"/>
</dbReference>
<proteinExistence type="predicted"/>
<keyword evidence="2" id="KW-1185">Reference proteome</keyword>
<name>A0A558BX06_9PSEU</name>
<dbReference type="AlphaFoldDB" id="A0A558BX06"/>
<dbReference type="Proteomes" id="UP000320011">
    <property type="component" value="Unassembled WGS sequence"/>
</dbReference>
<accession>A0A558BX06</accession>
<organism evidence="1 2">
    <name type="scientific">Amycolatopsis rhizosphaerae</name>
    <dbReference type="NCBI Taxonomy" id="2053003"/>
    <lineage>
        <taxon>Bacteria</taxon>
        <taxon>Bacillati</taxon>
        <taxon>Actinomycetota</taxon>
        <taxon>Actinomycetes</taxon>
        <taxon>Pseudonocardiales</taxon>
        <taxon>Pseudonocardiaceae</taxon>
        <taxon>Amycolatopsis</taxon>
    </lineage>
</organism>
<reference evidence="1 2" key="1">
    <citation type="submission" date="2019-07" db="EMBL/GenBank/DDBJ databases">
        <authorList>
            <person name="Duangmal K."/>
            <person name="Teo W.F.A."/>
        </authorList>
    </citation>
    <scope>NUCLEOTIDE SEQUENCE [LARGE SCALE GENOMIC DNA]</scope>
    <source>
        <strain evidence="1 2">TBRC 6029</strain>
    </source>
</reference>
<dbReference type="OrthoDB" id="3537017at2"/>
<evidence type="ECO:0000313" key="1">
    <source>
        <dbReference type="EMBL" id="TVT41031.1"/>
    </source>
</evidence>
<comment type="caution">
    <text evidence="1">The sequence shown here is derived from an EMBL/GenBank/DDBJ whole genome shotgun (WGS) entry which is preliminary data.</text>
</comment>
<protein>
    <submittedName>
        <fullName evidence="1">Uncharacterized protein</fullName>
    </submittedName>
</protein>
<evidence type="ECO:0000313" key="2">
    <source>
        <dbReference type="Proteomes" id="UP000320011"/>
    </source>
</evidence>